<evidence type="ECO:0000313" key="6">
    <source>
        <dbReference type="EMBL" id="KAH3672737.1"/>
    </source>
</evidence>
<name>A0A9P8PIJ2_9ASCO</name>
<evidence type="ECO:0000256" key="4">
    <source>
        <dbReference type="ARBA" id="ARBA00093447"/>
    </source>
</evidence>
<dbReference type="AlphaFoldDB" id="A0A9P8PIJ2"/>
<dbReference type="PANTHER" id="PTHR22602">
    <property type="entry name" value="TRANSFERASE CAF17, MITOCHONDRIAL-RELATED"/>
    <property type="match status" value="1"/>
</dbReference>
<dbReference type="Gene3D" id="3.30.1360.120">
    <property type="entry name" value="Probable tRNA modification gtpase trme, domain 1"/>
    <property type="match status" value="1"/>
</dbReference>
<keyword evidence="3" id="KW-0496">Mitochondrion</keyword>
<evidence type="ECO:0000256" key="1">
    <source>
        <dbReference type="ARBA" id="ARBA00004305"/>
    </source>
</evidence>
<reference evidence="6" key="1">
    <citation type="journal article" date="2021" name="Open Biol.">
        <title>Shared evolutionary footprints suggest mitochondrial oxidative damage underlies multiple complex I losses in fungi.</title>
        <authorList>
            <person name="Schikora-Tamarit M.A."/>
            <person name="Marcet-Houben M."/>
            <person name="Nosek J."/>
            <person name="Gabaldon T."/>
        </authorList>
    </citation>
    <scope>NUCLEOTIDE SEQUENCE</scope>
    <source>
        <strain evidence="6">CBS6341</strain>
    </source>
</reference>
<comment type="subcellular location">
    <subcellularLocation>
        <location evidence="1">Mitochondrion matrix</location>
    </subcellularLocation>
</comment>
<dbReference type="EMBL" id="JAEUBF010001113">
    <property type="protein sequence ID" value="KAH3672737.1"/>
    <property type="molecule type" value="Genomic_DNA"/>
</dbReference>
<feature type="domain" description="CAF17 C-terminal" evidence="5">
    <location>
        <begin position="324"/>
        <end position="447"/>
    </location>
</feature>
<dbReference type="Proteomes" id="UP000769528">
    <property type="component" value="Unassembled WGS sequence"/>
</dbReference>
<dbReference type="PANTHER" id="PTHR22602:SF0">
    <property type="entry name" value="TRANSFERASE CAF17, MITOCHONDRIAL-RELATED"/>
    <property type="match status" value="1"/>
</dbReference>
<evidence type="ECO:0000256" key="3">
    <source>
        <dbReference type="ARBA" id="ARBA00023128"/>
    </source>
</evidence>
<dbReference type="OrthoDB" id="191995at2759"/>
<keyword evidence="7" id="KW-1185">Reference proteome</keyword>
<dbReference type="GO" id="GO:0005759">
    <property type="term" value="C:mitochondrial matrix"/>
    <property type="evidence" value="ECO:0007669"/>
    <property type="project" value="UniProtKB-SubCell"/>
</dbReference>
<reference evidence="6" key="2">
    <citation type="submission" date="2021-01" db="EMBL/GenBank/DDBJ databases">
        <authorList>
            <person name="Schikora-Tamarit M.A."/>
        </authorList>
    </citation>
    <scope>NUCLEOTIDE SEQUENCE</scope>
    <source>
        <strain evidence="6">CBS6341</strain>
    </source>
</reference>
<evidence type="ECO:0000313" key="7">
    <source>
        <dbReference type="Proteomes" id="UP000769528"/>
    </source>
</evidence>
<comment type="similarity">
    <text evidence="4">Belongs to the GcvT family. CAF17/IBA57 subfamily.</text>
</comment>
<dbReference type="InterPro" id="IPR045179">
    <property type="entry name" value="YgfZ/GcvT"/>
</dbReference>
<keyword evidence="2" id="KW-0809">Transit peptide</keyword>
<protein>
    <recommendedName>
        <fullName evidence="5">CAF17 C-terminal domain-containing protein</fullName>
    </recommendedName>
</protein>
<dbReference type="Pfam" id="PF25455">
    <property type="entry name" value="Beta-barrel_CAF17_C"/>
    <property type="match status" value="1"/>
</dbReference>
<evidence type="ECO:0000259" key="5">
    <source>
        <dbReference type="Pfam" id="PF25455"/>
    </source>
</evidence>
<sequence>MILRPFVLSKTFKTLTNTIPLAGYSELESRSLISITGPDASKFLNGLITSKIVPSSVKKNLTTITESSSESIELSENQISTNNWGVIDEDEYSGLQKVSRNGLYTMILNSKGRIYSDNFIYPYKYIDEQFRSKNSHYLVEVDSKLLNSLNGMLKLHKLKSKITISKIDGIKIWSIYNENQQNLLYELKQNYFSPEINTSPEEALENSKRFLMDSRLFQVFNHDDLIGFAFDDRSPEFGLRLITNKSPTSILSPQFITEANQVPEETLNIRRSLYGIPSGSEELTPTKFLPLECNLEYMGGVNFDKGCYVGQELTVRTYHTGIIRKRLTPVRLSLTPEIDQLEFDNNDPVVDIIPQGLKSIDIQKEQASTGEDLAEKAELVVSPFGKSKPKKSSSGTLLSTHGNIGLALVRLEDFANEDNKFFIEIPQSDRSGLNKIYVKSYVPYWWPTEDEN</sequence>
<gene>
    <name evidence="6" type="ORF">WICMUC_004143</name>
</gene>
<accession>A0A9P8PIJ2</accession>
<organism evidence="6 7">
    <name type="scientific">Wickerhamomyces mucosus</name>
    <dbReference type="NCBI Taxonomy" id="1378264"/>
    <lineage>
        <taxon>Eukaryota</taxon>
        <taxon>Fungi</taxon>
        <taxon>Dikarya</taxon>
        <taxon>Ascomycota</taxon>
        <taxon>Saccharomycotina</taxon>
        <taxon>Saccharomycetes</taxon>
        <taxon>Phaffomycetales</taxon>
        <taxon>Wickerhamomycetaceae</taxon>
        <taxon>Wickerhamomyces</taxon>
    </lineage>
</organism>
<dbReference type="SUPFAM" id="SSF103025">
    <property type="entry name" value="Folate-binding domain"/>
    <property type="match status" value="1"/>
</dbReference>
<proteinExistence type="inferred from homology"/>
<dbReference type="NCBIfam" id="TIGR03317">
    <property type="entry name" value="ygfZ_signature"/>
    <property type="match status" value="1"/>
</dbReference>
<comment type="caution">
    <text evidence="6">The sequence shown here is derived from an EMBL/GenBank/DDBJ whole genome shotgun (WGS) entry which is preliminary data.</text>
</comment>
<dbReference type="InterPro" id="IPR027266">
    <property type="entry name" value="TrmE/GcvT-like"/>
</dbReference>
<dbReference type="InterPro" id="IPR017703">
    <property type="entry name" value="YgfZ/GCV_T_CS"/>
</dbReference>
<dbReference type="InterPro" id="IPR057460">
    <property type="entry name" value="CAF17_C"/>
</dbReference>
<dbReference type="GO" id="GO:0016226">
    <property type="term" value="P:iron-sulfur cluster assembly"/>
    <property type="evidence" value="ECO:0007669"/>
    <property type="project" value="TreeGrafter"/>
</dbReference>
<evidence type="ECO:0000256" key="2">
    <source>
        <dbReference type="ARBA" id="ARBA00022946"/>
    </source>
</evidence>